<gene>
    <name evidence="1" type="ORF">P3T76_012230</name>
</gene>
<dbReference type="AlphaFoldDB" id="A0AAD9G5I6"/>
<accession>A0AAD9G5I6</accession>
<comment type="caution">
    <text evidence="1">The sequence shown here is derived from an EMBL/GenBank/DDBJ whole genome shotgun (WGS) entry which is preliminary data.</text>
</comment>
<evidence type="ECO:0000313" key="1">
    <source>
        <dbReference type="EMBL" id="KAK1932236.1"/>
    </source>
</evidence>
<proteinExistence type="predicted"/>
<organism evidence="1 2">
    <name type="scientific">Phytophthora citrophthora</name>
    <dbReference type="NCBI Taxonomy" id="4793"/>
    <lineage>
        <taxon>Eukaryota</taxon>
        <taxon>Sar</taxon>
        <taxon>Stramenopiles</taxon>
        <taxon>Oomycota</taxon>
        <taxon>Peronosporomycetes</taxon>
        <taxon>Peronosporales</taxon>
        <taxon>Peronosporaceae</taxon>
        <taxon>Phytophthora</taxon>
    </lineage>
</organism>
<evidence type="ECO:0000313" key="2">
    <source>
        <dbReference type="Proteomes" id="UP001259832"/>
    </source>
</evidence>
<name>A0AAD9G5I6_9STRA</name>
<dbReference type="Proteomes" id="UP001259832">
    <property type="component" value="Unassembled WGS sequence"/>
</dbReference>
<sequence length="80" mass="9002">MVNAVVLVGVLTAKSIMRSICGQIYTIYTYESSSERVTLVKKRLSFTKGLSEFTNSVSDGRSYLDVPMDWHIYTVVVSFI</sequence>
<protein>
    <submittedName>
        <fullName evidence="1">Uncharacterized protein</fullName>
    </submittedName>
</protein>
<reference evidence="1" key="1">
    <citation type="submission" date="2023-08" db="EMBL/GenBank/DDBJ databases">
        <title>Reference Genome Resource for the Citrus Pathogen Phytophthora citrophthora.</title>
        <authorList>
            <person name="Moller H."/>
            <person name="Coetzee B."/>
            <person name="Rose L.J."/>
            <person name="Van Niekerk J.M."/>
        </authorList>
    </citation>
    <scope>NUCLEOTIDE SEQUENCE</scope>
    <source>
        <strain evidence="1">STE-U-9442</strain>
    </source>
</reference>
<dbReference type="EMBL" id="JASMQC010000030">
    <property type="protein sequence ID" value="KAK1932236.1"/>
    <property type="molecule type" value="Genomic_DNA"/>
</dbReference>
<keyword evidence="2" id="KW-1185">Reference proteome</keyword>